<proteinExistence type="predicted"/>
<dbReference type="Pfam" id="PF24277">
    <property type="entry name" value="DmsR_N"/>
    <property type="match status" value="1"/>
</dbReference>
<dbReference type="AlphaFoldDB" id="A0AAP2Z5X5"/>
<keyword evidence="1" id="KW-0805">Transcription regulation</keyword>
<evidence type="ECO:0000313" key="5">
    <source>
        <dbReference type="Proteomes" id="UP001321047"/>
    </source>
</evidence>
<gene>
    <name evidence="4" type="ORF">OB919_04065</name>
</gene>
<dbReference type="Gene3D" id="1.10.10.10">
    <property type="entry name" value="Winged helix-like DNA-binding domain superfamily/Winged helix DNA-binding domain"/>
    <property type="match status" value="1"/>
</dbReference>
<name>A0AAP2Z5X5_9EURY</name>
<dbReference type="PANTHER" id="PTHR34236:SF1">
    <property type="entry name" value="DIMETHYL SULFOXIDE REDUCTASE TRANSCRIPTIONAL ACTIVATOR"/>
    <property type="match status" value="1"/>
</dbReference>
<dbReference type="RefSeq" id="WP_342806657.1">
    <property type="nucleotide sequence ID" value="NZ_JAOPJZ010000002.1"/>
</dbReference>
<dbReference type="PROSITE" id="PS00622">
    <property type="entry name" value="HTH_LUXR_1"/>
    <property type="match status" value="1"/>
</dbReference>
<dbReference type="EMBL" id="JAOPJZ010000002">
    <property type="protein sequence ID" value="MCU4751162.1"/>
    <property type="molecule type" value="Genomic_DNA"/>
</dbReference>
<evidence type="ECO:0000256" key="1">
    <source>
        <dbReference type="ARBA" id="ARBA00023015"/>
    </source>
</evidence>
<sequence>MSSGIRATVAVTTPEGCPLAEFSRAVETSITQVSTSSARADDVGNTTEFLAPTARATDAQPDSVRGPIFSYGDTAIYRFEHDTDTTCPCTCLGSYGCPIHRYDVEDGTLTVVFHAETFDQLQSIMADFRDQFDAVDVQQLLRPPLKGTPKERVFVNRGKLTDRQEEVLETAFDMGYFERPKGANATEIAATLDIAPSTVTEHLVAAQRKLLGDVLGRDS</sequence>
<evidence type="ECO:0000313" key="4">
    <source>
        <dbReference type="EMBL" id="MCU4751162.1"/>
    </source>
</evidence>
<dbReference type="InterPro" id="IPR036388">
    <property type="entry name" value="WH-like_DNA-bd_sf"/>
</dbReference>
<keyword evidence="2" id="KW-0804">Transcription</keyword>
<evidence type="ECO:0000259" key="3">
    <source>
        <dbReference type="PROSITE" id="PS00622"/>
    </source>
</evidence>
<feature type="domain" description="HTH luxR-type" evidence="3">
    <location>
        <begin position="182"/>
        <end position="209"/>
    </location>
</feature>
<dbReference type="Proteomes" id="UP001321047">
    <property type="component" value="Unassembled WGS sequence"/>
</dbReference>
<organism evidence="4 5">
    <name type="scientific">Natronosalvus hydrolyticus</name>
    <dbReference type="NCBI Taxonomy" id="2979988"/>
    <lineage>
        <taxon>Archaea</taxon>
        <taxon>Methanobacteriati</taxon>
        <taxon>Methanobacteriota</taxon>
        <taxon>Stenosarchaea group</taxon>
        <taxon>Halobacteria</taxon>
        <taxon>Halobacteriales</taxon>
        <taxon>Natrialbaceae</taxon>
        <taxon>Natronosalvus</taxon>
    </lineage>
</organism>
<dbReference type="GO" id="GO:0006355">
    <property type="term" value="P:regulation of DNA-templated transcription"/>
    <property type="evidence" value="ECO:0007669"/>
    <property type="project" value="InterPro"/>
</dbReference>
<evidence type="ECO:0000256" key="2">
    <source>
        <dbReference type="ARBA" id="ARBA00023163"/>
    </source>
</evidence>
<keyword evidence="5" id="KW-1185">Reference proteome</keyword>
<comment type="caution">
    <text evidence="4">The sequence shown here is derived from an EMBL/GenBank/DDBJ whole genome shotgun (WGS) entry which is preliminary data.</text>
</comment>
<accession>A0AAP2Z5X5</accession>
<dbReference type="InterPro" id="IPR007050">
    <property type="entry name" value="HTH_bacterioopsin"/>
</dbReference>
<dbReference type="PANTHER" id="PTHR34236">
    <property type="entry name" value="DIMETHYL SULFOXIDE REDUCTASE TRANSCRIPTIONAL ACTIVATOR"/>
    <property type="match status" value="1"/>
</dbReference>
<protein>
    <submittedName>
        <fullName evidence="4">Helix-turn-helix domain-containing protein</fullName>
    </submittedName>
</protein>
<dbReference type="InterPro" id="IPR056433">
    <property type="entry name" value="DmsR-like_N"/>
</dbReference>
<dbReference type="Pfam" id="PF04967">
    <property type="entry name" value="HTH_10"/>
    <property type="match status" value="1"/>
</dbReference>
<dbReference type="InterPro" id="IPR000792">
    <property type="entry name" value="Tscrpt_reg_LuxR_C"/>
</dbReference>
<reference evidence="4 5" key="1">
    <citation type="submission" date="2022-09" db="EMBL/GenBank/DDBJ databases">
        <title>Enrichment on poylsaccharides allowed isolation of novel metabolic and taxonomic groups of Haloarchaea.</title>
        <authorList>
            <person name="Sorokin D.Y."/>
            <person name="Elcheninov A.G."/>
            <person name="Khizhniak T.V."/>
            <person name="Kolganova T.V."/>
            <person name="Kublanov I.V."/>
        </authorList>
    </citation>
    <scope>NUCLEOTIDE SEQUENCE [LARGE SCALE GENOMIC DNA]</scope>
    <source>
        <strain evidence="4 5">AArc-curdl1</strain>
    </source>
</reference>